<sequence length="473" mass="53239">MAIEAAVLKNAGFSHSVIQTDTSEKTGFLAYLPQMLEGFFLVAFLVAITSIRRVSELAALSCHSPFLVLHQDKVVLRPVPSFLPKVVSAFHINEDIVLPSLCPSPVHSLEKSLHKLDVVRAIWIYLARTASFRQADPLFVVSEGRRKGLPAFKSTIACWIRSAVLEAYRVQDKQPPSGVKAHSTRAVGASWAVRHQASALQELAAAERAKRQAQQERDELADEIANSSGKGALALEEKRRLDSRIAQLEEELEEEQGNTELANDRLRKATLQVDQMNADLNAERSNAQKNENARQQLDRQNKELKTKLQELEGSVKSKFKASITALEAKIAQLEEQLDAETKERQSASKQVRRTEKKLKDVLMQMDDERRNSEQYKDQAEKNNVRLKQLKRQVEEAEEEAQRANALRRKLQRELEDATESADAMNREVNALKSKLRRGDVPFVTRRVGRKGVDEASDEDLDTKMDSGDLKSTD</sequence>
<keyword evidence="9" id="KW-0472">Membrane</keyword>
<feature type="compositionally biased region" description="Basic and acidic residues" evidence="8">
    <location>
        <begin position="366"/>
        <end position="380"/>
    </location>
</feature>
<evidence type="ECO:0000256" key="1">
    <source>
        <dbReference type="ARBA" id="ARBA00004657"/>
    </source>
</evidence>
<evidence type="ECO:0000256" key="3">
    <source>
        <dbReference type="ARBA" id="ARBA00022490"/>
    </source>
</evidence>
<keyword evidence="5" id="KW-0518">Myosin</keyword>
<dbReference type="PANTHER" id="PTHR46349">
    <property type="entry name" value="CINGULIN-LIKE PROTEIN 1-RELATED"/>
    <property type="match status" value="1"/>
</dbReference>
<keyword evidence="9" id="KW-0812">Transmembrane</keyword>
<dbReference type="PANTHER" id="PTHR46349:SF7">
    <property type="entry name" value="MYOSIN TAIL DOMAIN-CONTAINING PROTEIN"/>
    <property type="match status" value="1"/>
</dbReference>
<comment type="subcellular location">
    <subcellularLocation>
        <location evidence="1">Cytoplasm</location>
        <location evidence="1">Myofibril</location>
    </subcellularLocation>
</comment>
<feature type="transmembrane region" description="Helical" evidence="9">
    <location>
        <begin position="28"/>
        <end position="48"/>
    </location>
</feature>
<evidence type="ECO:0000256" key="4">
    <source>
        <dbReference type="ARBA" id="ARBA00023054"/>
    </source>
</evidence>
<evidence type="ECO:0000259" key="10">
    <source>
        <dbReference type="Pfam" id="PF01576"/>
    </source>
</evidence>
<dbReference type="Proteomes" id="UP001176940">
    <property type="component" value="Unassembled WGS sequence"/>
</dbReference>
<keyword evidence="6" id="KW-0505">Motor protein</keyword>
<feature type="domain" description="Myosin tail" evidence="10">
    <location>
        <begin position="201"/>
        <end position="435"/>
    </location>
</feature>
<organism evidence="11 12">
    <name type="scientific">Ranitomeya imitator</name>
    <name type="common">mimic poison frog</name>
    <dbReference type="NCBI Taxonomy" id="111125"/>
    <lineage>
        <taxon>Eukaryota</taxon>
        <taxon>Metazoa</taxon>
        <taxon>Chordata</taxon>
        <taxon>Craniata</taxon>
        <taxon>Vertebrata</taxon>
        <taxon>Euteleostomi</taxon>
        <taxon>Amphibia</taxon>
        <taxon>Batrachia</taxon>
        <taxon>Anura</taxon>
        <taxon>Neobatrachia</taxon>
        <taxon>Hyloidea</taxon>
        <taxon>Dendrobatidae</taxon>
        <taxon>Dendrobatinae</taxon>
        <taxon>Ranitomeya</taxon>
    </lineage>
</organism>
<evidence type="ECO:0000256" key="7">
    <source>
        <dbReference type="ARBA" id="ARBA00023179"/>
    </source>
</evidence>
<keyword evidence="7" id="KW-0514">Muscle protein</keyword>
<proteinExistence type="predicted"/>
<keyword evidence="3" id="KW-0963">Cytoplasm</keyword>
<evidence type="ECO:0000256" key="6">
    <source>
        <dbReference type="ARBA" id="ARBA00023175"/>
    </source>
</evidence>
<evidence type="ECO:0000256" key="2">
    <source>
        <dbReference type="ARBA" id="ARBA00022433"/>
    </source>
</evidence>
<feature type="region of interest" description="Disordered" evidence="8">
    <location>
        <begin position="338"/>
        <end position="380"/>
    </location>
</feature>
<evidence type="ECO:0000256" key="5">
    <source>
        <dbReference type="ARBA" id="ARBA00023123"/>
    </source>
</evidence>
<reference evidence="11" key="1">
    <citation type="submission" date="2023-07" db="EMBL/GenBank/DDBJ databases">
        <authorList>
            <person name="Stuckert A."/>
        </authorList>
    </citation>
    <scope>NUCLEOTIDE SEQUENCE</scope>
</reference>
<evidence type="ECO:0000313" key="12">
    <source>
        <dbReference type="Proteomes" id="UP001176940"/>
    </source>
</evidence>
<feature type="compositionally biased region" description="Basic and acidic residues" evidence="8">
    <location>
        <begin position="461"/>
        <end position="473"/>
    </location>
</feature>
<evidence type="ECO:0000313" key="11">
    <source>
        <dbReference type="EMBL" id="CAJ0928487.1"/>
    </source>
</evidence>
<keyword evidence="2" id="KW-0787">Thick filament</keyword>
<evidence type="ECO:0000256" key="9">
    <source>
        <dbReference type="SAM" id="Phobius"/>
    </source>
</evidence>
<feature type="region of interest" description="Disordered" evidence="8">
    <location>
        <begin position="447"/>
        <end position="473"/>
    </location>
</feature>
<dbReference type="Gene3D" id="6.10.250.2420">
    <property type="match status" value="1"/>
</dbReference>
<dbReference type="EMBL" id="CAUEEQ010005236">
    <property type="protein sequence ID" value="CAJ0928487.1"/>
    <property type="molecule type" value="Genomic_DNA"/>
</dbReference>
<keyword evidence="12" id="KW-1185">Reference proteome</keyword>
<gene>
    <name evidence="11" type="ORF">RIMI_LOCUS3477417</name>
</gene>
<evidence type="ECO:0000256" key="8">
    <source>
        <dbReference type="SAM" id="MobiDB-lite"/>
    </source>
</evidence>
<dbReference type="Pfam" id="PF01576">
    <property type="entry name" value="Myosin_tail_1"/>
    <property type="match status" value="1"/>
</dbReference>
<keyword evidence="4" id="KW-0175">Coiled coil</keyword>
<keyword evidence="9" id="KW-1133">Transmembrane helix</keyword>
<comment type="caution">
    <text evidence="11">The sequence shown here is derived from an EMBL/GenBank/DDBJ whole genome shotgun (WGS) entry which is preliminary data.</text>
</comment>
<dbReference type="InterPro" id="IPR002928">
    <property type="entry name" value="Myosin_tail"/>
</dbReference>
<protein>
    <recommendedName>
        <fullName evidence="10">Myosin tail domain-containing protein</fullName>
    </recommendedName>
</protein>
<name>A0ABN9L386_9NEOB</name>
<accession>A0ABN9L386</accession>